<keyword evidence="1" id="KW-0812">Transmembrane</keyword>
<keyword evidence="1" id="KW-1133">Transmembrane helix</keyword>
<organism evidence="2 3">
    <name type="scientific">Cerasibacillus terrae</name>
    <dbReference type="NCBI Taxonomy" id="2498845"/>
    <lineage>
        <taxon>Bacteria</taxon>
        <taxon>Bacillati</taxon>
        <taxon>Bacillota</taxon>
        <taxon>Bacilli</taxon>
        <taxon>Bacillales</taxon>
        <taxon>Bacillaceae</taxon>
        <taxon>Cerasibacillus</taxon>
    </lineage>
</organism>
<dbReference type="OrthoDB" id="9792788at2"/>
<evidence type="ECO:0000256" key="1">
    <source>
        <dbReference type="SAM" id="Phobius"/>
    </source>
</evidence>
<gene>
    <name evidence="2" type="ORF">FHP05_11865</name>
</gene>
<feature type="transmembrane region" description="Helical" evidence="1">
    <location>
        <begin position="29"/>
        <end position="46"/>
    </location>
</feature>
<dbReference type="PANTHER" id="PTHR35335:SF1">
    <property type="entry name" value="UPF0716 PROTEIN FXSA"/>
    <property type="match status" value="1"/>
</dbReference>
<proteinExistence type="predicted"/>
<accession>A0A5C8NMX3</accession>
<dbReference type="PANTHER" id="PTHR35335">
    <property type="entry name" value="UPF0716 PROTEIN FXSA"/>
    <property type="match status" value="1"/>
</dbReference>
<evidence type="ECO:0000313" key="3">
    <source>
        <dbReference type="Proteomes" id="UP000321574"/>
    </source>
</evidence>
<dbReference type="AlphaFoldDB" id="A0A5C8NMX3"/>
<comment type="caution">
    <text evidence="2">The sequence shown here is derived from an EMBL/GenBank/DDBJ whole genome shotgun (WGS) entry which is preliminary data.</text>
</comment>
<dbReference type="GO" id="GO:0016020">
    <property type="term" value="C:membrane"/>
    <property type="evidence" value="ECO:0007669"/>
    <property type="project" value="InterPro"/>
</dbReference>
<dbReference type="InterPro" id="IPR007313">
    <property type="entry name" value="FxsA"/>
</dbReference>
<sequence length="129" mass="14595">MRLIWLVLLIVSALEIGVFVWIGGLIGPWWVVLLIILTGIIGITLAKKQGMDTIRRAQASLHYGKVPKEEIFDGICILIGAIFLITPGFITDILGFIFILPVTRGIFKTRLYKLVKKWIEKNTITFGKW</sequence>
<keyword evidence="3" id="KW-1185">Reference proteome</keyword>
<keyword evidence="1" id="KW-0472">Membrane</keyword>
<name>A0A5C8NMX3_9BACI</name>
<dbReference type="NCBIfam" id="NF008528">
    <property type="entry name" value="PRK11463.1-2"/>
    <property type="match status" value="1"/>
</dbReference>
<dbReference type="Pfam" id="PF04186">
    <property type="entry name" value="FxsA"/>
    <property type="match status" value="1"/>
</dbReference>
<dbReference type="Proteomes" id="UP000321574">
    <property type="component" value="Unassembled WGS sequence"/>
</dbReference>
<reference evidence="2 3" key="1">
    <citation type="submission" date="2019-06" db="EMBL/GenBank/DDBJ databases">
        <title>Cerasibacillus sp. nov., isolated from maize field.</title>
        <authorList>
            <person name="Lin S.-Y."/>
            <person name="Tsai C.-F."/>
            <person name="Young C.-C."/>
        </authorList>
    </citation>
    <scope>NUCLEOTIDE SEQUENCE [LARGE SCALE GENOMIC DNA]</scope>
    <source>
        <strain evidence="2 3">CC-CFT480</strain>
    </source>
</reference>
<protein>
    <submittedName>
        <fullName evidence="2">FxsA family protein</fullName>
    </submittedName>
</protein>
<evidence type="ECO:0000313" key="2">
    <source>
        <dbReference type="EMBL" id="TXL62496.1"/>
    </source>
</evidence>
<dbReference type="RefSeq" id="WP_147668514.1">
    <property type="nucleotide sequence ID" value="NZ_VDUW01000009.1"/>
</dbReference>
<dbReference type="EMBL" id="VDUW01000009">
    <property type="protein sequence ID" value="TXL62496.1"/>
    <property type="molecule type" value="Genomic_DNA"/>
</dbReference>
<feature type="transmembrane region" description="Helical" evidence="1">
    <location>
        <begin position="75"/>
        <end position="100"/>
    </location>
</feature>